<comment type="caution">
    <text evidence="3">The sequence shown here is derived from an EMBL/GenBank/DDBJ whole genome shotgun (WGS) entry which is preliminary data.</text>
</comment>
<feature type="region of interest" description="Disordered" evidence="2">
    <location>
        <begin position="129"/>
        <end position="154"/>
    </location>
</feature>
<dbReference type="AlphaFoldDB" id="A0A948TJZ0"/>
<evidence type="ECO:0000313" key="3">
    <source>
        <dbReference type="EMBL" id="MBU3852038.1"/>
    </source>
</evidence>
<comment type="similarity">
    <text evidence="1">Belongs to the asp23 family.</text>
</comment>
<name>A0A948TJZ0_9LACO</name>
<evidence type="ECO:0000256" key="1">
    <source>
        <dbReference type="ARBA" id="ARBA00005721"/>
    </source>
</evidence>
<dbReference type="Proteomes" id="UP000777303">
    <property type="component" value="Unassembled WGS sequence"/>
</dbReference>
<reference evidence="3" key="2">
    <citation type="submission" date="2021-04" db="EMBL/GenBank/DDBJ databases">
        <authorList>
            <person name="Gilroy R."/>
        </authorList>
    </citation>
    <scope>NUCLEOTIDE SEQUENCE</scope>
    <source>
        <strain evidence="3">F6-6636</strain>
    </source>
</reference>
<dbReference type="EMBL" id="JAHLFS010000061">
    <property type="protein sequence ID" value="MBU3852038.1"/>
    <property type="molecule type" value="Genomic_DNA"/>
</dbReference>
<protein>
    <submittedName>
        <fullName evidence="3">Asp23/Gls24 family envelope stress response protein</fullName>
    </submittedName>
</protein>
<proteinExistence type="inferred from homology"/>
<gene>
    <name evidence="3" type="ORF">H9901_05000</name>
</gene>
<reference evidence="3" key="1">
    <citation type="journal article" date="2021" name="PeerJ">
        <title>Extensive microbial diversity within the chicken gut microbiome revealed by metagenomics and culture.</title>
        <authorList>
            <person name="Gilroy R."/>
            <person name="Ravi A."/>
            <person name="Getino M."/>
            <person name="Pursley I."/>
            <person name="Horton D.L."/>
            <person name="Alikhan N.F."/>
            <person name="Baker D."/>
            <person name="Gharbi K."/>
            <person name="Hall N."/>
            <person name="Watson M."/>
            <person name="Adriaenssens E.M."/>
            <person name="Foster-Nyarko E."/>
            <person name="Jarju S."/>
            <person name="Secka A."/>
            <person name="Antonio M."/>
            <person name="Oren A."/>
            <person name="Chaudhuri R.R."/>
            <person name="La Ragione R."/>
            <person name="Hildebrand F."/>
            <person name="Pallen M.J."/>
        </authorList>
    </citation>
    <scope>NUCLEOTIDE SEQUENCE</scope>
    <source>
        <strain evidence="3">F6-6636</strain>
    </source>
</reference>
<sequence>MAETTNIVLESRSDTAGKIEIAPEVIEIILGIAANDVDGVYQMRGNLSSNINEWLGRTNHSKGVTLTQQDGKLMADVYVYLDYGVSVPKVALKMQETLKQQLLEMTDLTLSQVNVHVVGVVPQKSSSNIDPDDLFADANETTDQAKNSKDEVQK</sequence>
<dbReference type="InterPro" id="IPR005531">
    <property type="entry name" value="Asp23"/>
</dbReference>
<dbReference type="Pfam" id="PF03780">
    <property type="entry name" value="Asp23"/>
    <property type="match status" value="1"/>
</dbReference>
<evidence type="ECO:0000256" key="2">
    <source>
        <dbReference type="SAM" id="MobiDB-lite"/>
    </source>
</evidence>
<evidence type="ECO:0000313" key="4">
    <source>
        <dbReference type="Proteomes" id="UP000777303"/>
    </source>
</evidence>
<organism evidence="3 4">
    <name type="scientific">Candidatus Paralactobacillus gallistercoris</name>
    <dbReference type="NCBI Taxonomy" id="2838724"/>
    <lineage>
        <taxon>Bacteria</taxon>
        <taxon>Bacillati</taxon>
        <taxon>Bacillota</taxon>
        <taxon>Bacilli</taxon>
        <taxon>Lactobacillales</taxon>
        <taxon>Lactobacillaceae</taxon>
        <taxon>Lactobacillus</taxon>
    </lineage>
</organism>
<dbReference type="PANTHER" id="PTHR34297:SF1">
    <property type="entry name" value="ASP23_GLS24 FAMILY ENVELOPE STRESS RESPONSE PROTEIN"/>
    <property type="match status" value="1"/>
</dbReference>
<dbReference type="PANTHER" id="PTHR34297">
    <property type="entry name" value="HYPOTHETICAL CYTOSOLIC PROTEIN-RELATED"/>
    <property type="match status" value="1"/>
</dbReference>
<accession>A0A948TJZ0</accession>